<proteinExistence type="predicted"/>
<comment type="caution">
    <text evidence="1">The sequence shown here is derived from an EMBL/GenBank/DDBJ whole genome shotgun (WGS) entry which is preliminary data.</text>
</comment>
<reference evidence="1" key="1">
    <citation type="submission" date="2023-01" db="EMBL/GenBank/DDBJ databases">
        <title>Colletotrichum chrysophilum M932 genome sequence.</title>
        <authorList>
            <person name="Baroncelli R."/>
        </authorList>
    </citation>
    <scope>NUCLEOTIDE SEQUENCE</scope>
    <source>
        <strain evidence="1">M932</strain>
    </source>
</reference>
<accession>A0AAD9EK70</accession>
<gene>
    <name evidence="1" type="ORF">CCHR01_05858</name>
</gene>
<dbReference type="Proteomes" id="UP001243330">
    <property type="component" value="Unassembled WGS sequence"/>
</dbReference>
<sequence>MQTRVVEFWGVAPGQGRGTIDVVGCTPIWKRDRSCKDEMDCSTRAAAWRPAPAASIVVVDSGCSAVMEIMERRIIDLAQGLQPGSQPGSCGTGKVTVMMESLALLAGGVGKRCWLMMAMPLASEDVFAQKWCLASGRGSRKGVSSPAGHQQSV</sequence>
<evidence type="ECO:0000313" key="1">
    <source>
        <dbReference type="EMBL" id="KAK1851475.1"/>
    </source>
</evidence>
<evidence type="ECO:0000313" key="2">
    <source>
        <dbReference type="Proteomes" id="UP001243330"/>
    </source>
</evidence>
<protein>
    <submittedName>
        <fullName evidence="1">Uncharacterized protein</fullName>
    </submittedName>
</protein>
<organism evidence="1 2">
    <name type="scientific">Colletotrichum chrysophilum</name>
    <dbReference type="NCBI Taxonomy" id="1836956"/>
    <lineage>
        <taxon>Eukaryota</taxon>
        <taxon>Fungi</taxon>
        <taxon>Dikarya</taxon>
        <taxon>Ascomycota</taxon>
        <taxon>Pezizomycotina</taxon>
        <taxon>Sordariomycetes</taxon>
        <taxon>Hypocreomycetidae</taxon>
        <taxon>Glomerellales</taxon>
        <taxon>Glomerellaceae</taxon>
        <taxon>Colletotrichum</taxon>
        <taxon>Colletotrichum gloeosporioides species complex</taxon>
    </lineage>
</organism>
<name>A0AAD9EK70_9PEZI</name>
<keyword evidence="2" id="KW-1185">Reference proteome</keyword>
<dbReference type="AlphaFoldDB" id="A0AAD9EK70"/>
<dbReference type="EMBL" id="JAQOWY010000095">
    <property type="protein sequence ID" value="KAK1851475.1"/>
    <property type="molecule type" value="Genomic_DNA"/>
</dbReference>